<dbReference type="AlphaFoldDB" id="A0AAD9FUM0"/>
<accession>A0AAD9FUM0</accession>
<keyword evidence="1" id="KW-1133">Transmembrane helix</keyword>
<feature type="transmembrane region" description="Helical" evidence="1">
    <location>
        <begin position="28"/>
        <end position="51"/>
    </location>
</feature>
<keyword evidence="1" id="KW-0812">Transmembrane</keyword>
<evidence type="ECO:0000313" key="3">
    <source>
        <dbReference type="Proteomes" id="UP001182556"/>
    </source>
</evidence>
<comment type="caution">
    <text evidence="2">The sequence shown here is derived from an EMBL/GenBank/DDBJ whole genome shotgun (WGS) entry which is preliminary data.</text>
</comment>
<evidence type="ECO:0000256" key="1">
    <source>
        <dbReference type="SAM" id="Phobius"/>
    </source>
</evidence>
<protein>
    <submittedName>
        <fullName evidence="2">Uncharacterized protein</fullName>
    </submittedName>
</protein>
<keyword evidence="1" id="KW-0472">Membrane</keyword>
<reference evidence="2" key="1">
    <citation type="submission" date="2023-02" db="EMBL/GenBank/DDBJ databases">
        <title>Identification and recombinant expression of a fungal hydrolase from Papiliotrema laurentii that hydrolyzes apple cutin and clears colloidal polyester polyurethane.</title>
        <authorList>
            <consortium name="DOE Joint Genome Institute"/>
            <person name="Roman V.A."/>
            <person name="Bojanowski C."/>
            <person name="Crable B.R."/>
            <person name="Wagner D.N."/>
            <person name="Hung C.S."/>
            <person name="Nadeau L.J."/>
            <person name="Schratz L."/>
            <person name="Haridas S."/>
            <person name="Pangilinan J."/>
            <person name="Lipzen A."/>
            <person name="Na H."/>
            <person name="Yan M."/>
            <person name="Ng V."/>
            <person name="Grigoriev I.V."/>
            <person name="Spatafora J.W."/>
            <person name="Barlow D."/>
            <person name="Biffinger J."/>
            <person name="Kelley-Loughnane N."/>
            <person name="Varaljay V.A."/>
            <person name="Crookes-Goodson W.J."/>
        </authorList>
    </citation>
    <scope>NUCLEOTIDE SEQUENCE</scope>
    <source>
        <strain evidence="2">5307AH</strain>
    </source>
</reference>
<gene>
    <name evidence="2" type="ORF">DB88DRAFT_171038</name>
</gene>
<dbReference type="Proteomes" id="UP001182556">
    <property type="component" value="Unassembled WGS sequence"/>
</dbReference>
<dbReference type="EMBL" id="JAODAN010000002">
    <property type="protein sequence ID" value="KAK1926537.1"/>
    <property type="molecule type" value="Genomic_DNA"/>
</dbReference>
<keyword evidence="3" id="KW-1185">Reference proteome</keyword>
<organism evidence="2 3">
    <name type="scientific">Papiliotrema laurentii</name>
    <name type="common">Cryptococcus laurentii</name>
    <dbReference type="NCBI Taxonomy" id="5418"/>
    <lineage>
        <taxon>Eukaryota</taxon>
        <taxon>Fungi</taxon>
        <taxon>Dikarya</taxon>
        <taxon>Basidiomycota</taxon>
        <taxon>Agaricomycotina</taxon>
        <taxon>Tremellomycetes</taxon>
        <taxon>Tremellales</taxon>
        <taxon>Rhynchogastremaceae</taxon>
        <taxon>Papiliotrema</taxon>
    </lineage>
</organism>
<sequence length="163" mass="18173">MMAVYHLGAGSDIMTAEGLRLFPSFPSYTFFALSGMFFSVSAVPSCLLSGVPVSPKSQLARHLSALAERYFFFRFAQSQPESSVLISGLDCSSWDRLDSFLHVSRSFLLHLYEENFRWADRPPDLSFLRECKRLSVQKVGGEGEMVIVIGFGSCFELGFKIGC</sequence>
<proteinExistence type="predicted"/>
<name>A0AAD9FUM0_PAPLA</name>
<evidence type="ECO:0000313" key="2">
    <source>
        <dbReference type="EMBL" id="KAK1926537.1"/>
    </source>
</evidence>